<reference evidence="2" key="1">
    <citation type="submission" date="2011-07" db="EMBL/GenBank/DDBJ databases">
        <title>Divergent evolution of antigenic variation in African trypanosomes.</title>
        <authorList>
            <person name="Jackson A.P."/>
            <person name="Berry A."/>
            <person name="Allison H.C."/>
            <person name="Burton P."/>
            <person name="Anderson J."/>
            <person name="Aslett M."/>
            <person name="Brown R."/>
            <person name="Corton N."/>
            <person name="Harris D."/>
            <person name="Hauser H."/>
            <person name="Gamble J."/>
            <person name="Gilderthorp R."/>
            <person name="McQuillan J."/>
            <person name="Quail M.A."/>
            <person name="Sanders M."/>
            <person name="Van Tonder A."/>
            <person name="Ginger M.L."/>
            <person name="Donelson J.E."/>
            <person name="Field M.C."/>
            <person name="Barry J.D."/>
            <person name="Berriman M."/>
            <person name="Hertz-Fowler C."/>
        </authorList>
    </citation>
    <scope>NUCLEOTIDE SEQUENCE [LARGE SCALE GENOMIC DNA]</scope>
    <source>
        <strain evidence="2">IL3000</strain>
    </source>
</reference>
<keyword evidence="2" id="KW-1185">Reference proteome</keyword>
<sequence length="126" mass="14555">MAYSLHHSHSNAIPQQMFVVLHSSSMKRLLIGKGKTTSKKSAYFRRFTKNSDTLPTTCYSLQKLSLFSQKLCSSTELLSSDKFPSKPLACMIEYFLLNPVPNFKKMNRRGIFWRETTFHFRPGVVK</sequence>
<organism evidence="1 2">
    <name type="scientific">Trypanosoma congolense (strain IL3000)</name>
    <dbReference type="NCBI Taxonomy" id="1068625"/>
    <lineage>
        <taxon>Eukaryota</taxon>
        <taxon>Discoba</taxon>
        <taxon>Euglenozoa</taxon>
        <taxon>Kinetoplastea</taxon>
        <taxon>Metakinetoplastina</taxon>
        <taxon>Trypanosomatida</taxon>
        <taxon>Trypanosomatidae</taxon>
        <taxon>Trypanosoma</taxon>
        <taxon>Nannomonas</taxon>
    </lineage>
</organism>
<dbReference type="AlphaFoldDB" id="F9WAU2"/>
<evidence type="ECO:0000313" key="2">
    <source>
        <dbReference type="Proteomes" id="UP000000702"/>
    </source>
</evidence>
<gene>
    <name evidence="1" type="ORF">TCIL3000_0_49830</name>
</gene>
<dbReference type="Proteomes" id="UP000000702">
    <property type="component" value="Unassembled WGS sequence"/>
</dbReference>
<proteinExistence type="predicted"/>
<accession>F9WAU2</accession>
<protein>
    <submittedName>
        <fullName evidence="1">Uncharacterized protein</fullName>
    </submittedName>
</protein>
<name>F9WAU2_TRYCI</name>
<reference evidence="1 2" key="2">
    <citation type="journal article" date="2012" name="Proc. Natl. Acad. Sci. U.S.A.">
        <title>Antigenic diversity is generated by distinct evolutionary mechanisms in African trypanosome species.</title>
        <authorList>
            <person name="Jackson A.P."/>
            <person name="Berry A."/>
            <person name="Aslett M."/>
            <person name="Allison H.C."/>
            <person name="Burton P."/>
            <person name="Vavrova-Anderson J."/>
            <person name="Brown R."/>
            <person name="Browne H."/>
            <person name="Corton N."/>
            <person name="Hauser H."/>
            <person name="Gamble J."/>
            <person name="Gilderthorp R."/>
            <person name="Marcello L."/>
            <person name="McQuillan J."/>
            <person name="Otto T.D."/>
            <person name="Quail M.A."/>
            <person name="Sanders M.J."/>
            <person name="van Tonder A."/>
            <person name="Ginger M.L."/>
            <person name="Field M.C."/>
            <person name="Barry J.D."/>
            <person name="Hertz-Fowler C."/>
            <person name="Berriman M."/>
        </authorList>
    </citation>
    <scope>NUCLEOTIDE SEQUENCE [LARGE SCALE GENOMIC DNA]</scope>
    <source>
        <strain evidence="1 2">IL3000</strain>
    </source>
</reference>
<dbReference type="EMBL" id="CAEQ01001481">
    <property type="protein sequence ID" value="CCD14364.1"/>
    <property type="molecule type" value="Genomic_DNA"/>
</dbReference>
<comment type="caution">
    <text evidence="1">The sequence shown here is derived from an EMBL/GenBank/DDBJ whole genome shotgun (WGS) entry which is preliminary data.</text>
</comment>
<evidence type="ECO:0000313" key="1">
    <source>
        <dbReference type="EMBL" id="CCD14364.1"/>
    </source>
</evidence>